<comment type="caution">
    <text evidence="2">The sequence shown here is derived from an EMBL/GenBank/DDBJ whole genome shotgun (WGS) entry which is preliminary data.</text>
</comment>
<dbReference type="PANTHER" id="PTHR31639:SF42">
    <property type="entry name" value="OS02G0160200 PROTEIN"/>
    <property type="match status" value="1"/>
</dbReference>
<dbReference type="PANTHER" id="PTHR31639">
    <property type="entry name" value="F-BOX PROTEIN-LIKE"/>
    <property type="match status" value="1"/>
</dbReference>
<dbReference type="InterPro" id="IPR036047">
    <property type="entry name" value="F-box-like_dom_sf"/>
</dbReference>
<sequence>MGDETPLPQSAIQIIQSLLTRKEAARTATLSKSWRSAWLTSPHLELDDSDFERNFSYGEEEDDDFDEDDYDEDEEESGDHPAIDEFSVFAKKTVQRYEDSNLKIESFRLRMNYYKRCKWDDNLIGLAYELIVRALRLGATCLDLQLTGFSDERPILPHEVFEAENLVELSVEGYFIHDLVLDQRVRCSKLESLTLNDVRIKRDMVSRIISVCRLIKKLSLCKIKDNRLQSLGWVCDYLIDFHMLTSLKLQGMRLDSAFLDDLSFRFPNVKDLSLEFCYSRNKIQICSHSLERLELLTQGGWKPKVVLDVPRIRKLAFKCSEIPSVVFISDSKELYESLVSHVCYSFTHRWFLNVSKLLTELRRSKISLYLSVRSSVDMPMSNYDVEDLDGLPSSRHQLEHLMVETNYMRSLTCYAFFDGLFRLCCPKIITQRYPRRGMYHGHKTNNDFLSKMLERGTKGVFSNSCNFMYGLHDLEGVYVKPYDDDGDDDVWILKFNLHKHDTETVQFHLKWKSTS</sequence>
<gene>
    <name evidence="2" type="ORF">STAS_11814</name>
</gene>
<keyword evidence="3" id="KW-1185">Reference proteome</keyword>
<evidence type="ECO:0000313" key="3">
    <source>
        <dbReference type="Proteomes" id="UP000325081"/>
    </source>
</evidence>
<proteinExistence type="predicted"/>
<evidence type="ECO:0000256" key="1">
    <source>
        <dbReference type="SAM" id="MobiDB-lite"/>
    </source>
</evidence>
<dbReference type="SUPFAM" id="SSF81383">
    <property type="entry name" value="F-box domain"/>
    <property type="match status" value="1"/>
</dbReference>
<dbReference type="AlphaFoldDB" id="A0A5A7PRF6"/>
<dbReference type="EMBL" id="BKCP01004973">
    <property type="protein sequence ID" value="GER35535.1"/>
    <property type="molecule type" value="Genomic_DNA"/>
</dbReference>
<feature type="compositionally biased region" description="Acidic residues" evidence="1">
    <location>
        <begin position="59"/>
        <end position="77"/>
    </location>
</feature>
<reference evidence="3" key="1">
    <citation type="journal article" date="2019" name="Curr. Biol.">
        <title>Genome Sequence of Striga asiatica Provides Insight into the Evolution of Plant Parasitism.</title>
        <authorList>
            <person name="Yoshida S."/>
            <person name="Kim S."/>
            <person name="Wafula E.K."/>
            <person name="Tanskanen J."/>
            <person name="Kim Y.M."/>
            <person name="Honaas L."/>
            <person name="Yang Z."/>
            <person name="Spallek T."/>
            <person name="Conn C.E."/>
            <person name="Ichihashi Y."/>
            <person name="Cheong K."/>
            <person name="Cui S."/>
            <person name="Der J.P."/>
            <person name="Gundlach H."/>
            <person name="Jiao Y."/>
            <person name="Hori C."/>
            <person name="Ishida J.K."/>
            <person name="Kasahara H."/>
            <person name="Kiba T."/>
            <person name="Kim M.S."/>
            <person name="Koo N."/>
            <person name="Laohavisit A."/>
            <person name="Lee Y.H."/>
            <person name="Lumba S."/>
            <person name="McCourt P."/>
            <person name="Mortimer J.C."/>
            <person name="Mutuku J.M."/>
            <person name="Nomura T."/>
            <person name="Sasaki-Sekimoto Y."/>
            <person name="Seto Y."/>
            <person name="Wang Y."/>
            <person name="Wakatake T."/>
            <person name="Sakakibara H."/>
            <person name="Demura T."/>
            <person name="Yamaguchi S."/>
            <person name="Yoneyama K."/>
            <person name="Manabe R.I."/>
            <person name="Nelson D.C."/>
            <person name="Schulman A.H."/>
            <person name="Timko M.P."/>
            <person name="dePamphilis C.W."/>
            <person name="Choi D."/>
            <person name="Shirasu K."/>
        </authorList>
    </citation>
    <scope>NUCLEOTIDE SEQUENCE [LARGE SCALE GENOMIC DNA]</scope>
    <source>
        <strain evidence="3">cv. UVA1</strain>
    </source>
</reference>
<accession>A0A5A7PRF6</accession>
<dbReference type="Gene3D" id="3.80.10.10">
    <property type="entry name" value="Ribonuclease Inhibitor"/>
    <property type="match status" value="1"/>
</dbReference>
<feature type="region of interest" description="Disordered" evidence="1">
    <location>
        <begin position="59"/>
        <end position="79"/>
    </location>
</feature>
<dbReference type="InterPro" id="IPR032675">
    <property type="entry name" value="LRR_dom_sf"/>
</dbReference>
<protein>
    <submittedName>
        <fullName evidence="2">F-box family protein</fullName>
    </submittedName>
</protein>
<evidence type="ECO:0000313" key="2">
    <source>
        <dbReference type="EMBL" id="GER35535.1"/>
    </source>
</evidence>
<dbReference type="OrthoDB" id="914073at2759"/>
<dbReference type="Proteomes" id="UP000325081">
    <property type="component" value="Unassembled WGS sequence"/>
</dbReference>
<dbReference type="SUPFAM" id="SSF52047">
    <property type="entry name" value="RNI-like"/>
    <property type="match status" value="1"/>
</dbReference>
<organism evidence="2 3">
    <name type="scientific">Striga asiatica</name>
    <name type="common">Asiatic witchweed</name>
    <name type="synonym">Buchnera asiatica</name>
    <dbReference type="NCBI Taxonomy" id="4170"/>
    <lineage>
        <taxon>Eukaryota</taxon>
        <taxon>Viridiplantae</taxon>
        <taxon>Streptophyta</taxon>
        <taxon>Embryophyta</taxon>
        <taxon>Tracheophyta</taxon>
        <taxon>Spermatophyta</taxon>
        <taxon>Magnoliopsida</taxon>
        <taxon>eudicotyledons</taxon>
        <taxon>Gunneridae</taxon>
        <taxon>Pentapetalae</taxon>
        <taxon>asterids</taxon>
        <taxon>lamiids</taxon>
        <taxon>Lamiales</taxon>
        <taxon>Orobanchaceae</taxon>
        <taxon>Buchnereae</taxon>
        <taxon>Striga</taxon>
    </lineage>
</organism>
<name>A0A5A7PRF6_STRAF</name>